<proteinExistence type="predicted"/>
<dbReference type="PANTHER" id="PTHR42100">
    <property type="entry name" value="OXIDOREDUCTASE 178 KDA SUBUNIT, PUTATIVE (AFU_ORTHOLOGUE AFUA_8G04320)-RELATED"/>
    <property type="match status" value="1"/>
</dbReference>
<dbReference type="PANTHER" id="PTHR42100:SF1">
    <property type="entry name" value="OXIDOREDUCTASE 178 KDA SUBUNIT, PUTATIVE (AFU_ORTHOLOGUE AFUA_8G04320)-RELATED"/>
    <property type="match status" value="1"/>
</dbReference>
<dbReference type="AlphaFoldDB" id="A0A067SWW5"/>
<dbReference type="InterPro" id="IPR034444">
    <property type="entry name" value="Nuo17.8"/>
</dbReference>
<dbReference type="Proteomes" id="UP000027222">
    <property type="component" value="Unassembled WGS sequence"/>
</dbReference>
<name>A0A067SWW5_GALM3</name>
<keyword evidence="2" id="KW-1185">Reference proteome</keyword>
<sequence>MSLARRAFLASSQSKLVLLAQRRAASSSSHSHHEDHHQEDSTVYPPETFGSSFWRNVVLASLGTAALFKYAPYADDSVYLTRWIAMYTAPRDYWLSLNAKHTAQQTVVSEDNLLVNDAQRPVVHRFTYPQAMDQASSFLNGVGLSSDLSDVVPKTDV</sequence>
<dbReference type="EMBL" id="KL142381">
    <property type="protein sequence ID" value="KDR75420.1"/>
    <property type="molecule type" value="Genomic_DNA"/>
</dbReference>
<dbReference type="HOGENOM" id="CLU_122036_1_0_1"/>
<dbReference type="GO" id="GO:0005739">
    <property type="term" value="C:mitochondrion"/>
    <property type="evidence" value="ECO:0007669"/>
    <property type="project" value="InterPro"/>
</dbReference>
<accession>A0A067SWW5</accession>
<dbReference type="OrthoDB" id="2120038at2759"/>
<protein>
    <submittedName>
        <fullName evidence="1">Uncharacterized protein</fullName>
    </submittedName>
</protein>
<evidence type="ECO:0000313" key="2">
    <source>
        <dbReference type="Proteomes" id="UP000027222"/>
    </source>
</evidence>
<gene>
    <name evidence="1" type="ORF">GALMADRAFT_249473</name>
</gene>
<dbReference type="STRING" id="685588.A0A067SWW5"/>
<reference evidence="2" key="1">
    <citation type="journal article" date="2014" name="Proc. Natl. Acad. Sci. U.S.A.">
        <title>Extensive sampling of basidiomycete genomes demonstrates inadequacy of the white-rot/brown-rot paradigm for wood decay fungi.</title>
        <authorList>
            <person name="Riley R."/>
            <person name="Salamov A.A."/>
            <person name="Brown D.W."/>
            <person name="Nagy L.G."/>
            <person name="Floudas D."/>
            <person name="Held B.W."/>
            <person name="Levasseur A."/>
            <person name="Lombard V."/>
            <person name="Morin E."/>
            <person name="Otillar R."/>
            <person name="Lindquist E.A."/>
            <person name="Sun H."/>
            <person name="LaButti K.M."/>
            <person name="Schmutz J."/>
            <person name="Jabbour D."/>
            <person name="Luo H."/>
            <person name="Baker S.E."/>
            <person name="Pisabarro A.G."/>
            <person name="Walton J.D."/>
            <person name="Blanchette R.A."/>
            <person name="Henrissat B."/>
            <person name="Martin F."/>
            <person name="Cullen D."/>
            <person name="Hibbett D.S."/>
            <person name="Grigoriev I.V."/>
        </authorList>
    </citation>
    <scope>NUCLEOTIDE SEQUENCE [LARGE SCALE GENOMIC DNA]</scope>
    <source>
        <strain evidence="2">CBS 339.88</strain>
    </source>
</reference>
<evidence type="ECO:0000313" key="1">
    <source>
        <dbReference type="EMBL" id="KDR75420.1"/>
    </source>
</evidence>
<organism evidence="1 2">
    <name type="scientific">Galerina marginata (strain CBS 339.88)</name>
    <dbReference type="NCBI Taxonomy" id="685588"/>
    <lineage>
        <taxon>Eukaryota</taxon>
        <taxon>Fungi</taxon>
        <taxon>Dikarya</taxon>
        <taxon>Basidiomycota</taxon>
        <taxon>Agaricomycotina</taxon>
        <taxon>Agaricomycetes</taxon>
        <taxon>Agaricomycetidae</taxon>
        <taxon>Agaricales</taxon>
        <taxon>Agaricineae</taxon>
        <taxon>Strophariaceae</taxon>
        <taxon>Galerina</taxon>
    </lineage>
</organism>